<dbReference type="AlphaFoldDB" id="A0A6G1HMW1"/>
<dbReference type="Gene3D" id="3.40.50.1820">
    <property type="entry name" value="alpha/beta hydrolase"/>
    <property type="match status" value="1"/>
</dbReference>
<dbReference type="InterPro" id="IPR050593">
    <property type="entry name" value="LovG"/>
</dbReference>
<accession>A0A6G1HMW1</accession>
<keyword evidence="1" id="KW-0378">Hydrolase</keyword>
<dbReference type="PANTHER" id="PTHR48070:SF6">
    <property type="entry name" value="ESTERASE OVCA2"/>
    <property type="match status" value="1"/>
</dbReference>
<dbReference type="GO" id="GO:0005634">
    <property type="term" value="C:nucleus"/>
    <property type="evidence" value="ECO:0007669"/>
    <property type="project" value="TreeGrafter"/>
</dbReference>
<dbReference type="Pfam" id="PF03959">
    <property type="entry name" value="FSH1"/>
    <property type="match status" value="1"/>
</dbReference>
<dbReference type="GO" id="GO:0005737">
    <property type="term" value="C:cytoplasm"/>
    <property type="evidence" value="ECO:0007669"/>
    <property type="project" value="TreeGrafter"/>
</dbReference>
<dbReference type="GO" id="GO:0016787">
    <property type="term" value="F:hydrolase activity"/>
    <property type="evidence" value="ECO:0007669"/>
    <property type="project" value="UniProtKB-KW"/>
</dbReference>
<keyword evidence="4" id="KW-1185">Reference proteome</keyword>
<dbReference type="InterPro" id="IPR005645">
    <property type="entry name" value="FSH-like_dom"/>
</dbReference>
<organism evidence="3 4">
    <name type="scientific">Trichodelitschia bisporula</name>
    <dbReference type="NCBI Taxonomy" id="703511"/>
    <lineage>
        <taxon>Eukaryota</taxon>
        <taxon>Fungi</taxon>
        <taxon>Dikarya</taxon>
        <taxon>Ascomycota</taxon>
        <taxon>Pezizomycotina</taxon>
        <taxon>Dothideomycetes</taxon>
        <taxon>Dothideomycetes incertae sedis</taxon>
        <taxon>Phaeotrichales</taxon>
        <taxon>Phaeotrichaceae</taxon>
        <taxon>Trichodelitschia</taxon>
    </lineage>
</organism>
<reference evidence="3" key="1">
    <citation type="journal article" date="2020" name="Stud. Mycol.">
        <title>101 Dothideomycetes genomes: a test case for predicting lifestyles and emergence of pathogens.</title>
        <authorList>
            <person name="Haridas S."/>
            <person name="Albert R."/>
            <person name="Binder M."/>
            <person name="Bloem J."/>
            <person name="Labutti K."/>
            <person name="Salamov A."/>
            <person name="Andreopoulos B."/>
            <person name="Baker S."/>
            <person name="Barry K."/>
            <person name="Bills G."/>
            <person name="Bluhm B."/>
            <person name="Cannon C."/>
            <person name="Castanera R."/>
            <person name="Culley D."/>
            <person name="Daum C."/>
            <person name="Ezra D."/>
            <person name="Gonzalez J."/>
            <person name="Henrissat B."/>
            <person name="Kuo A."/>
            <person name="Liang C."/>
            <person name="Lipzen A."/>
            <person name="Lutzoni F."/>
            <person name="Magnuson J."/>
            <person name="Mondo S."/>
            <person name="Nolan M."/>
            <person name="Ohm R."/>
            <person name="Pangilinan J."/>
            <person name="Park H.-J."/>
            <person name="Ramirez L."/>
            <person name="Alfaro M."/>
            <person name="Sun H."/>
            <person name="Tritt A."/>
            <person name="Yoshinaga Y."/>
            <person name="Zwiers L.-H."/>
            <person name="Turgeon B."/>
            <person name="Goodwin S."/>
            <person name="Spatafora J."/>
            <person name="Crous P."/>
            <person name="Grigoriev I."/>
        </authorList>
    </citation>
    <scope>NUCLEOTIDE SEQUENCE</scope>
    <source>
        <strain evidence="3">CBS 262.69</strain>
    </source>
</reference>
<dbReference type="OrthoDB" id="2094269at2759"/>
<sequence>MPPTTPAPALRILMLHGYTQSGPLFTSKTRALAKLLQTAFPSSTLSFPTAPHRLSTTDLPSYDPTIPISTSLIPAEESGALAGTAPDGTDEPAAYAWFRRPTRDSTEIVGLDGGFEALAEVLRKEGPFDGVVGFSQGGAMAALLASVLEPGRWAHFGPSTAAFPVSFRPTEAGPIHPPFKFAVIYSGFRLAGAEHDAFYAGGLATPTCHFIGSVDTVVEEKRSLALAELCEKPRVVYHPGGHFLPSGKQYVGALVGWLREVLAPPEKKEEDASEMDMPF</sequence>
<evidence type="ECO:0000313" key="4">
    <source>
        <dbReference type="Proteomes" id="UP000799640"/>
    </source>
</evidence>
<dbReference type="PANTHER" id="PTHR48070">
    <property type="entry name" value="ESTERASE OVCA2"/>
    <property type="match status" value="1"/>
</dbReference>
<evidence type="ECO:0000256" key="1">
    <source>
        <dbReference type="ARBA" id="ARBA00022801"/>
    </source>
</evidence>
<dbReference type="InterPro" id="IPR029058">
    <property type="entry name" value="AB_hydrolase_fold"/>
</dbReference>
<dbReference type="EMBL" id="ML996703">
    <property type="protein sequence ID" value="KAF2397350.1"/>
    <property type="molecule type" value="Genomic_DNA"/>
</dbReference>
<dbReference type="SUPFAM" id="SSF53474">
    <property type="entry name" value="alpha/beta-Hydrolases"/>
    <property type="match status" value="1"/>
</dbReference>
<proteinExistence type="predicted"/>
<evidence type="ECO:0000259" key="2">
    <source>
        <dbReference type="Pfam" id="PF03959"/>
    </source>
</evidence>
<feature type="domain" description="Serine hydrolase" evidence="2">
    <location>
        <begin position="10"/>
        <end position="252"/>
    </location>
</feature>
<protein>
    <submittedName>
        <fullName evidence="3">FSH1-domain-containing protein</fullName>
    </submittedName>
</protein>
<dbReference type="GO" id="GO:0019748">
    <property type="term" value="P:secondary metabolic process"/>
    <property type="evidence" value="ECO:0007669"/>
    <property type="project" value="TreeGrafter"/>
</dbReference>
<name>A0A6G1HMW1_9PEZI</name>
<evidence type="ECO:0000313" key="3">
    <source>
        <dbReference type="EMBL" id="KAF2397350.1"/>
    </source>
</evidence>
<gene>
    <name evidence="3" type="ORF">EJ06DRAFT_514737</name>
</gene>
<dbReference type="Proteomes" id="UP000799640">
    <property type="component" value="Unassembled WGS sequence"/>
</dbReference>